<dbReference type="AlphaFoldDB" id="A0AAV2QGS3"/>
<dbReference type="EMBL" id="CAXKWB010005953">
    <property type="protein sequence ID" value="CAL4080723.1"/>
    <property type="molecule type" value="Genomic_DNA"/>
</dbReference>
<dbReference type="Gene3D" id="3.30.160.60">
    <property type="entry name" value="Classic Zinc Finger"/>
    <property type="match status" value="1"/>
</dbReference>
<dbReference type="SUPFAM" id="SSF57667">
    <property type="entry name" value="beta-beta-alpha zinc fingers"/>
    <property type="match status" value="1"/>
</dbReference>
<reference evidence="1 2" key="1">
    <citation type="submission" date="2024-05" db="EMBL/GenBank/DDBJ databases">
        <authorList>
            <person name="Wallberg A."/>
        </authorList>
    </citation>
    <scope>NUCLEOTIDE SEQUENCE [LARGE SCALE GENOMIC DNA]</scope>
</reference>
<proteinExistence type="predicted"/>
<evidence type="ECO:0000313" key="1">
    <source>
        <dbReference type="EMBL" id="CAL4080723.1"/>
    </source>
</evidence>
<keyword evidence="2" id="KW-1185">Reference proteome</keyword>
<name>A0AAV2QGS3_MEGNR</name>
<sequence>MEITPLKLAQNPPKKIKYNSIVSWQQSQMTFDETHRRKALYMQLLSYCFLAEYNFLSHMRTHTGEKPCYCNQCNFSPESIKLCCYFPIHTGEGACRCSQCDKCFCSICR</sequence>
<protein>
    <recommendedName>
        <fullName evidence="3">C2H2-type domain-containing protein</fullName>
    </recommendedName>
</protein>
<accession>A0AAV2QGS3</accession>
<dbReference type="InterPro" id="IPR036236">
    <property type="entry name" value="Znf_C2H2_sf"/>
</dbReference>
<gene>
    <name evidence="1" type="ORF">MNOR_LOCUS11370</name>
</gene>
<evidence type="ECO:0000313" key="2">
    <source>
        <dbReference type="Proteomes" id="UP001497623"/>
    </source>
</evidence>
<evidence type="ECO:0008006" key="3">
    <source>
        <dbReference type="Google" id="ProtNLM"/>
    </source>
</evidence>
<dbReference type="Proteomes" id="UP001497623">
    <property type="component" value="Unassembled WGS sequence"/>
</dbReference>
<comment type="caution">
    <text evidence="1">The sequence shown here is derived from an EMBL/GenBank/DDBJ whole genome shotgun (WGS) entry which is preliminary data.</text>
</comment>
<organism evidence="1 2">
    <name type="scientific">Meganyctiphanes norvegica</name>
    <name type="common">Northern krill</name>
    <name type="synonym">Thysanopoda norvegica</name>
    <dbReference type="NCBI Taxonomy" id="48144"/>
    <lineage>
        <taxon>Eukaryota</taxon>
        <taxon>Metazoa</taxon>
        <taxon>Ecdysozoa</taxon>
        <taxon>Arthropoda</taxon>
        <taxon>Crustacea</taxon>
        <taxon>Multicrustacea</taxon>
        <taxon>Malacostraca</taxon>
        <taxon>Eumalacostraca</taxon>
        <taxon>Eucarida</taxon>
        <taxon>Euphausiacea</taxon>
        <taxon>Euphausiidae</taxon>
        <taxon>Meganyctiphanes</taxon>
    </lineage>
</organism>